<reference evidence="1" key="1">
    <citation type="submission" date="2020-12" db="EMBL/GenBank/DDBJ databases">
        <title>Geomonas sp. Red875, isolated from river sediment.</title>
        <authorList>
            <person name="Xu Z."/>
            <person name="Zhang Z."/>
            <person name="Masuda Y."/>
            <person name="Itoh H."/>
            <person name="Senoo K."/>
        </authorList>
    </citation>
    <scope>NUCLEOTIDE SEQUENCE</scope>
    <source>
        <strain evidence="1">Red875</strain>
    </source>
</reference>
<dbReference type="InterPro" id="IPR031040">
    <property type="entry name" value="CHP04442"/>
</dbReference>
<keyword evidence="2" id="KW-1185">Reference proteome</keyword>
<organism evidence="1 2">
    <name type="scientific">Geomesophilobacter sediminis</name>
    <dbReference type="NCBI Taxonomy" id="2798584"/>
    <lineage>
        <taxon>Bacteria</taxon>
        <taxon>Pseudomonadati</taxon>
        <taxon>Thermodesulfobacteriota</taxon>
        <taxon>Desulfuromonadia</taxon>
        <taxon>Geobacterales</taxon>
        <taxon>Geobacteraceae</taxon>
        <taxon>Geomesophilobacter</taxon>
    </lineage>
</organism>
<dbReference type="NCBIfam" id="TIGR04442">
    <property type="entry name" value="TIGR04442 family protein"/>
    <property type="match status" value="1"/>
</dbReference>
<sequence>MFKDIRLHGYANEVIEFTAIAAGADAYGRYFYNAGQSDADGIRFFSPGNEFIIDRSGVSYRGNGGFCCEYMFGVEQPLADLVKEDVSNRLVLYGTGYRDGGTLSFSPTTEGHQSYEKIFFDGNAVLNYFFTVSAAGFSGTIQEQQERIIRVLGKALKRSPAVGEGNDDAIVREILYLLDDPTAHLLLFKLIHLGHREYRDAFRSLYLANKKIPEPEFRSLTEVADRHRIDRYQQERMRIDVMYRHPDNRRIVDEYRKVLTACHLKGEVGKFDNARLTRLKTLSVRKKIPGALFYTIDSMLKAEPKPEHQEEKSYLTETREIIAGIFLSEREIESSIETEDMLKLLWAKKKAADSRDRAFEEMLLEAGRSCDEKIRDGADISLLDGFSYIITYFDRYDSTASMINNLAFMENVKVTEDHIRSVLGHKNAFDELSPKIFEQLFLTGVLEDRYLGNYGRKKITELAKGLALIQESRLSIKDLVEKLLRIDFEERLHITLREQIKERIRTFYSRYSTAADQEALRREVARELAHKGVFNAEIPQHLFHEAVLTVQKEVFYIQNLLPRIIEEKNNELREDFLQNSGLDRFYIEELEREFFNNEQ</sequence>
<name>A0A8J7SBR1_9BACT</name>
<proteinExistence type="predicted"/>
<dbReference type="EMBL" id="JAEMHM010000014">
    <property type="protein sequence ID" value="MBJ6726494.1"/>
    <property type="molecule type" value="Genomic_DNA"/>
</dbReference>
<dbReference type="RefSeq" id="WP_199385408.1">
    <property type="nucleotide sequence ID" value="NZ_JAEMHM010000014.1"/>
</dbReference>
<accession>A0A8J7SBR1</accession>
<evidence type="ECO:0000313" key="1">
    <source>
        <dbReference type="EMBL" id="MBJ6726494.1"/>
    </source>
</evidence>
<dbReference type="AlphaFoldDB" id="A0A8J7SBR1"/>
<evidence type="ECO:0000313" key="2">
    <source>
        <dbReference type="Proteomes" id="UP000636888"/>
    </source>
</evidence>
<gene>
    <name evidence="1" type="ORF">JFN93_17420</name>
</gene>
<dbReference type="Proteomes" id="UP000636888">
    <property type="component" value="Unassembled WGS sequence"/>
</dbReference>
<comment type="caution">
    <text evidence="1">The sequence shown here is derived from an EMBL/GenBank/DDBJ whole genome shotgun (WGS) entry which is preliminary data.</text>
</comment>
<protein>
    <submittedName>
        <fullName evidence="1">TIGR04442 family protein</fullName>
    </submittedName>
</protein>